<feature type="chain" id="PRO_5016760982" evidence="2">
    <location>
        <begin position="22"/>
        <end position="240"/>
    </location>
</feature>
<name>A0A371DU40_9APHY</name>
<dbReference type="AlphaFoldDB" id="A0A371DU40"/>
<dbReference type="OrthoDB" id="2755676at2759"/>
<feature type="signal peptide" evidence="2">
    <location>
        <begin position="1"/>
        <end position="21"/>
    </location>
</feature>
<evidence type="ECO:0000256" key="1">
    <source>
        <dbReference type="SAM" id="MobiDB-lite"/>
    </source>
</evidence>
<proteinExistence type="predicted"/>
<protein>
    <submittedName>
        <fullName evidence="3">Uncharacterized protein</fullName>
    </submittedName>
</protein>
<feature type="compositionally biased region" description="Low complexity" evidence="1">
    <location>
        <begin position="133"/>
        <end position="142"/>
    </location>
</feature>
<evidence type="ECO:0000256" key="2">
    <source>
        <dbReference type="SAM" id="SignalP"/>
    </source>
</evidence>
<evidence type="ECO:0000313" key="3">
    <source>
        <dbReference type="EMBL" id="RDX56047.1"/>
    </source>
</evidence>
<organism evidence="3 4">
    <name type="scientific">Lentinus brumalis</name>
    <dbReference type="NCBI Taxonomy" id="2498619"/>
    <lineage>
        <taxon>Eukaryota</taxon>
        <taxon>Fungi</taxon>
        <taxon>Dikarya</taxon>
        <taxon>Basidiomycota</taxon>
        <taxon>Agaricomycotina</taxon>
        <taxon>Agaricomycetes</taxon>
        <taxon>Polyporales</taxon>
        <taxon>Polyporaceae</taxon>
        <taxon>Lentinus</taxon>
    </lineage>
</organism>
<feature type="region of interest" description="Disordered" evidence="1">
    <location>
        <begin position="169"/>
        <end position="195"/>
    </location>
</feature>
<accession>A0A371DU40</accession>
<keyword evidence="2" id="KW-0732">Signal</keyword>
<dbReference type="EMBL" id="KZ857381">
    <property type="protein sequence ID" value="RDX56047.1"/>
    <property type="molecule type" value="Genomic_DNA"/>
</dbReference>
<gene>
    <name evidence="3" type="ORF">OH76DRAFT_593223</name>
</gene>
<feature type="compositionally biased region" description="Gly residues" evidence="1">
    <location>
        <begin position="169"/>
        <end position="189"/>
    </location>
</feature>
<feature type="region of interest" description="Disordered" evidence="1">
    <location>
        <begin position="98"/>
        <end position="142"/>
    </location>
</feature>
<feature type="region of interest" description="Disordered" evidence="1">
    <location>
        <begin position="216"/>
        <end position="240"/>
    </location>
</feature>
<reference evidence="3 4" key="1">
    <citation type="journal article" date="2018" name="Biotechnol. Biofuels">
        <title>Integrative visual omics of the white-rot fungus Polyporus brumalis exposes the biotechnological potential of its oxidative enzymes for delignifying raw plant biomass.</title>
        <authorList>
            <person name="Miyauchi S."/>
            <person name="Rancon A."/>
            <person name="Drula E."/>
            <person name="Hage H."/>
            <person name="Chaduli D."/>
            <person name="Favel A."/>
            <person name="Grisel S."/>
            <person name="Henrissat B."/>
            <person name="Herpoel-Gimbert I."/>
            <person name="Ruiz-Duenas F.J."/>
            <person name="Chevret D."/>
            <person name="Hainaut M."/>
            <person name="Lin J."/>
            <person name="Wang M."/>
            <person name="Pangilinan J."/>
            <person name="Lipzen A."/>
            <person name="Lesage-Meessen L."/>
            <person name="Navarro D."/>
            <person name="Riley R."/>
            <person name="Grigoriev I.V."/>
            <person name="Zhou S."/>
            <person name="Raouche S."/>
            <person name="Rosso M.N."/>
        </authorList>
    </citation>
    <scope>NUCLEOTIDE SEQUENCE [LARGE SCALE GENOMIC DNA]</scope>
    <source>
        <strain evidence="3 4">BRFM 1820</strain>
    </source>
</reference>
<feature type="compositionally biased region" description="Low complexity" evidence="1">
    <location>
        <begin position="99"/>
        <end position="110"/>
    </location>
</feature>
<evidence type="ECO:0000313" key="4">
    <source>
        <dbReference type="Proteomes" id="UP000256964"/>
    </source>
</evidence>
<dbReference type="Proteomes" id="UP000256964">
    <property type="component" value="Unassembled WGS sequence"/>
</dbReference>
<dbReference type="STRING" id="139420.A0A371DU40"/>
<keyword evidence="4" id="KW-1185">Reference proteome</keyword>
<sequence length="240" mass="23469">MRTPTLAIVTVAVLTTVLVNASPLPEPGSYNSHVYAVSSPDSAPSSAPSPRLHPIIGTKVAREAVPDHSPSIFAISKIGPRELLKRALDAFTTGGNAYSGSTSSVSDGSVANKGGSAKRADNASTLGGNAVTGNSGDVDGGNVVNDSNNFGMPTLMNMNSNNAGIGGGSESGCANGGHGDPLRGPGGNSVSGTAGKAEGGSVWNSGGMMNVDSNNAGAAGLSKTGCATGGDVSTLDRPTA</sequence>